<comment type="function">
    <text evidence="15">A helicase/nuclease that prepares dsDNA breaks (DSB) for recombinational DNA repair. Binds to DSBs and unwinds DNA via a highly rapid and processive ATP-dependent bidirectional helicase activity. Unwinds dsDNA until it encounters a Chi (crossover hotspot instigator) sequence from the 3' direction. Cuts ssDNA a few nucleotides 3' to the Chi site. The properties and activities of the enzyme are changed at Chi. The Chi-altered holoenzyme produces a long 3'-ssDNA overhang and facilitates RecA-binding to the ssDNA for homologous DNA recombination and repair. Holoenzyme degrades any linearized DNA that is unable to undergo homologous recombination. In the holoenzyme this subunit contributes ATPase, 3'-5' helicase, exonuclease activity and loads RecA onto ssDNA.</text>
</comment>
<comment type="catalytic activity">
    <reaction evidence="15">
        <text>Exonucleolytic cleavage (in the presence of ATP) in either 5'- to 3'- or 3'- to 5'-direction to yield 5'-phosphooligonucleotides.</text>
        <dbReference type="EC" id="3.1.11.5"/>
    </reaction>
</comment>
<dbReference type="InterPro" id="IPR000212">
    <property type="entry name" value="DNA_helicase_UvrD/REP"/>
</dbReference>
<evidence type="ECO:0000256" key="12">
    <source>
        <dbReference type="ARBA" id="ARBA00023235"/>
    </source>
</evidence>
<dbReference type="GO" id="GO:0000287">
    <property type="term" value="F:magnesium ion binding"/>
    <property type="evidence" value="ECO:0007669"/>
    <property type="project" value="UniProtKB-UniRule"/>
</dbReference>
<keyword evidence="8 15" id="KW-0067">ATP-binding</keyword>
<evidence type="ECO:0000256" key="9">
    <source>
        <dbReference type="ARBA" id="ARBA00022842"/>
    </source>
</evidence>
<keyword evidence="9 15" id="KW-0460">Magnesium</keyword>
<dbReference type="PROSITE" id="PS51217">
    <property type="entry name" value="UVRD_HELICASE_CTER"/>
    <property type="match status" value="1"/>
</dbReference>
<feature type="region of interest" description="Nuclease activity, interacts with RecD and RecA" evidence="15">
    <location>
        <begin position="867"/>
        <end position="1135"/>
    </location>
</feature>
<dbReference type="Gene3D" id="3.90.320.10">
    <property type="match status" value="1"/>
</dbReference>
<feature type="binding site" evidence="15">
    <location>
        <position position="1025"/>
    </location>
    <ligand>
        <name>Mg(2+)</name>
        <dbReference type="ChEBI" id="CHEBI:18420"/>
    </ligand>
</feature>
<evidence type="ECO:0000256" key="10">
    <source>
        <dbReference type="ARBA" id="ARBA00023125"/>
    </source>
</evidence>
<dbReference type="Gene3D" id="1.10.3170.10">
    <property type="entry name" value="Recbcd, chain B, domain 2"/>
    <property type="match status" value="1"/>
</dbReference>
<name>A0A2U2PAT8_9SPHI</name>
<evidence type="ECO:0000256" key="15">
    <source>
        <dbReference type="HAMAP-Rule" id="MF_01485"/>
    </source>
</evidence>
<dbReference type="InterPro" id="IPR004586">
    <property type="entry name" value="RecB"/>
</dbReference>
<dbReference type="GO" id="GO:0003677">
    <property type="term" value="F:DNA binding"/>
    <property type="evidence" value="ECO:0007669"/>
    <property type="project" value="UniProtKB-UniRule"/>
</dbReference>
<evidence type="ECO:0000313" key="19">
    <source>
        <dbReference type="EMBL" id="PWG78502.1"/>
    </source>
</evidence>
<dbReference type="InterPro" id="IPR011604">
    <property type="entry name" value="PDDEXK-like_dom_sf"/>
</dbReference>
<evidence type="ECO:0000256" key="14">
    <source>
        <dbReference type="ARBA" id="ARBA00048988"/>
    </source>
</evidence>
<comment type="miscellaneous">
    <text evidence="15">In the RecBCD complex, RecB has a slow 3'-5' helicase, an exonuclease activity and loads RecA onto ssDNA, RecD has a fast 5'-3' helicase activity, while RecC stimulates the ATPase and processivity of the RecB helicase and contributes to recognition of the Chi site.</text>
</comment>
<dbReference type="PANTHER" id="PTHR11070">
    <property type="entry name" value="UVRD / RECB / PCRA DNA HELICASE FAMILY MEMBER"/>
    <property type="match status" value="1"/>
</dbReference>
<evidence type="ECO:0000256" key="7">
    <source>
        <dbReference type="ARBA" id="ARBA00022839"/>
    </source>
</evidence>
<dbReference type="GO" id="GO:0008854">
    <property type="term" value="F:exodeoxyribonuclease V activity"/>
    <property type="evidence" value="ECO:0007669"/>
    <property type="project" value="UniProtKB-EC"/>
</dbReference>
<feature type="region of interest" description="DNA-binding and helicase activity, interacts with RecC" evidence="15">
    <location>
        <begin position="1"/>
        <end position="844"/>
    </location>
</feature>
<evidence type="ECO:0000313" key="20">
    <source>
        <dbReference type="Proteomes" id="UP000245647"/>
    </source>
</evidence>
<dbReference type="GO" id="GO:0016887">
    <property type="term" value="F:ATP hydrolysis activity"/>
    <property type="evidence" value="ECO:0007669"/>
    <property type="project" value="RHEA"/>
</dbReference>
<evidence type="ECO:0000256" key="6">
    <source>
        <dbReference type="ARBA" id="ARBA00022806"/>
    </source>
</evidence>
<dbReference type="Pfam" id="PF00580">
    <property type="entry name" value="UvrD-helicase"/>
    <property type="match status" value="1"/>
</dbReference>
<evidence type="ECO:0000256" key="1">
    <source>
        <dbReference type="ARBA" id="ARBA00022722"/>
    </source>
</evidence>
<evidence type="ECO:0000259" key="17">
    <source>
        <dbReference type="PROSITE" id="PS51198"/>
    </source>
</evidence>
<evidence type="ECO:0000256" key="16">
    <source>
        <dbReference type="PROSITE-ProRule" id="PRU00560"/>
    </source>
</evidence>
<keyword evidence="1 15" id="KW-0540">Nuclease</keyword>
<evidence type="ECO:0000256" key="11">
    <source>
        <dbReference type="ARBA" id="ARBA00023204"/>
    </source>
</evidence>
<dbReference type="Gene3D" id="3.40.50.300">
    <property type="entry name" value="P-loop containing nucleotide triphosphate hydrolases"/>
    <property type="match status" value="2"/>
</dbReference>
<keyword evidence="3 15" id="KW-0547">Nucleotide-binding</keyword>
<keyword evidence="10 15" id="KW-0238">DNA-binding</keyword>
<comment type="cofactor">
    <cofactor evidence="15">
        <name>Mg(2+)</name>
        <dbReference type="ChEBI" id="CHEBI:18420"/>
    </cofactor>
    <text evidence="15">Binds 1 Mg(2+) ion per subunit.</text>
</comment>
<gene>
    <name evidence="15" type="primary">recB</name>
    <name evidence="19" type="ORF">DDR33_22005</name>
</gene>
<dbReference type="GO" id="GO:0005524">
    <property type="term" value="F:ATP binding"/>
    <property type="evidence" value="ECO:0007669"/>
    <property type="project" value="UniProtKB-UniRule"/>
</dbReference>
<feature type="active site" description="For nuclease activity" evidence="15">
    <location>
        <position position="1038"/>
    </location>
</feature>
<comment type="caution">
    <text evidence="19">The sequence shown here is derived from an EMBL/GenBank/DDBJ whole genome shotgun (WGS) entry which is preliminary data.</text>
</comment>
<feature type="domain" description="UvrD-like helicase C-terminal" evidence="18">
    <location>
        <begin position="465"/>
        <end position="729"/>
    </location>
</feature>
<dbReference type="AlphaFoldDB" id="A0A2U2PAT8"/>
<dbReference type="PROSITE" id="PS51198">
    <property type="entry name" value="UVRD_HELICASE_ATP_BIND"/>
    <property type="match status" value="1"/>
</dbReference>
<keyword evidence="12 15" id="KW-0413">Isomerase</keyword>
<keyword evidence="11 15" id="KW-0234">DNA repair</keyword>
<dbReference type="PANTHER" id="PTHR11070:SF23">
    <property type="entry name" value="RECBCD ENZYME SUBUNIT RECB"/>
    <property type="match status" value="1"/>
</dbReference>
<dbReference type="GO" id="GO:0043138">
    <property type="term" value="F:3'-5' DNA helicase activity"/>
    <property type="evidence" value="ECO:0007669"/>
    <property type="project" value="UniProtKB-UniRule"/>
</dbReference>
<dbReference type="Proteomes" id="UP000245647">
    <property type="component" value="Unassembled WGS sequence"/>
</dbReference>
<dbReference type="EC" id="5.6.2.4" evidence="15"/>
<dbReference type="InterPro" id="IPR027417">
    <property type="entry name" value="P-loop_NTPase"/>
</dbReference>
<evidence type="ECO:0000256" key="13">
    <source>
        <dbReference type="ARBA" id="ARBA00034617"/>
    </source>
</evidence>
<feature type="binding site" evidence="16">
    <location>
        <begin position="25"/>
        <end position="32"/>
    </location>
    <ligand>
        <name>ATP</name>
        <dbReference type="ChEBI" id="CHEBI:30616"/>
    </ligand>
</feature>
<keyword evidence="4 15" id="KW-0227">DNA damage</keyword>
<comment type="catalytic activity">
    <reaction evidence="14 15">
        <text>ATP + H2O = ADP + phosphate + H(+)</text>
        <dbReference type="Rhea" id="RHEA:13065"/>
        <dbReference type="ChEBI" id="CHEBI:15377"/>
        <dbReference type="ChEBI" id="CHEBI:15378"/>
        <dbReference type="ChEBI" id="CHEBI:30616"/>
        <dbReference type="ChEBI" id="CHEBI:43474"/>
        <dbReference type="ChEBI" id="CHEBI:456216"/>
        <dbReference type="EC" id="5.6.2.4"/>
    </reaction>
</comment>
<keyword evidence="6 15" id="KW-0347">Helicase</keyword>
<dbReference type="Gene3D" id="1.10.486.10">
    <property type="entry name" value="PCRA, domain 4"/>
    <property type="match status" value="1"/>
</dbReference>
<feature type="binding site" evidence="15">
    <location>
        <position position="1038"/>
    </location>
    <ligand>
        <name>Mg(2+)</name>
        <dbReference type="ChEBI" id="CHEBI:18420"/>
    </ligand>
</feature>
<feature type="domain" description="UvrD-like helicase ATP-binding" evidence="17">
    <location>
        <begin position="4"/>
        <end position="441"/>
    </location>
</feature>
<comment type="subunit">
    <text evidence="15">Heterotrimer of RecB, RecC and RecD. All subunits contribute to DNA-binding. Interacts with RecA.</text>
</comment>
<feature type="binding site" evidence="15">
    <location>
        <position position="914"/>
    </location>
    <ligand>
        <name>Mg(2+)</name>
        <dbReference type="ChEBI" id="CHEBI:18420"/>
    </ligand>
</feature>
<dbReference type="CDD" id="cd22352">
    <property type="entry name" value="RecB_C-like"/>
    <property type="match status" value="1"/>
</dbReference>
<dbReference type="GO" id="GO:0005829">
    <property type="term" value="C:cytosol"/>
    <property type="evidence" value="ECO:0007669"/>
    <property type="project" value="TreeGrafter"/>
</dbReference>
<evidence type="ECO:0000256" key="8">
    <source>
        <dbReference type="ARBA" id="ARBA00022840"/>
    </source>
</evidence>
<dbReference type="EC" id="3.1.11.5" evidence="15"/>
<dbReference type="OrthoDB" id="9810135at2"/>
<comment type="domain">
    <text evidence="15">The C-terminal domain has nuclease activity and interacts with RecD. It interacts with RecA, facilitating its loading onto ssDNA.</text>
</comment>
<reference evidence="19 20" key="1">
    <citation type="submission" date="2018-04" db="EMBL/GenBank/DDBJ databases">
        <title>Pedobacter chongqingensis sp. nov., isolated from a rottenly hemp rope.</title>
        <authorList>
            <person name="Cai Y."/>
        </authorList>
    </citation>
    <scope>NUCLEOTIDE SEQUENCE [LARGE SCALE GENOMIC DNA]</scope>
    <source>
        <strain evidence="19 20">FJ4-8</strain>
    </source>
</reference>
<protein>
    <recommendedName>
        <fullName evidence="15">RecBCD enzyme subunit RecB</fullName>
        <ecNumber evidence="15">3.1.11.5</ecNumber>
        <ecNumber evidence="15">5.6.2.4</ecNumber>
    </recommendedName>
    <alternativeName>
        <fullName evidence="15">DNA 3'-5' helicase subunit RecB</fullName>
    </alternativeName>
    <alternativeName>
        <fullName evidence="15">Exonuclease V subunit RecB</fullName>
        <shortName evidence="15">ExoV subunit RecB</shortName>
    </alternativeName>
    <alternativeName>
        <fullName evidence="15">Helicase/nuclease RecBCD subunit RecB</fullName>
    </alternativeName>
</protein>
<accession>A0A2U2PAT8</accession>
<dbReference type="Pfam" id="PF13361">
    <property type="entry name" value="UvrD_C"/>
    <property type="match status" value="2"/>
</dbReference>
<dbReference type="InterPro" id="IPR011335">
    <property type="entry name" value="Restrct_endonuc-II-like"/>
</dbReference>
<proteinExistence type="inferred from homology"/>
<dbReference type="RefSeq" id="WP_109417959.1">
    <property type="nucleotide sequence ID" value="NZ_QEAS01000024.1"/>
</dbReference>
<keyword evidence="20" id="KW-1185">Reference proteome</keyword>
<sequence>MQVEKGIENFNSMTVSLEGSNLIEASAGTGKTYSIAILVLRMILEKKFSVKEILMVTFTKAAVAELEERVRLFIRLAYKSSQGEAIKDSIIAELVDRGIAENGSEYIQSLLREAVLFLDETSVLTIHSFCQLTLTEFAFETQQLFGAETLQDGNAVLGEEVNKFWRKEITTIPAELLQALMEHGLSREGISNVVKEHLDGKRFFDFRESEDYSMCDEDHQSFIKDIRALKVKEDQLKKDLLIYLKDNQEKLRAATEGSGHAKKAFLNLLDDPEAFLDALLKKRDSAYVIKLYQDVLDQCDVCAGVTEELVHLVKKIISRVYCHAISKVSRGVAEHKRRNNQMSFDDMIVNLHDALVKRESSRLIEKLRDKYKAVFVDEFQDTDRLQYEIFQKAFGEDVILFYIGDPKQSIYAWRKADIFTYFKACDAVTHRYGMNQNYRSSAAFIKAMNVFFKPAEDFDTFYFQDAEHAIEYIDVESPASGSKGALHREKEAQAAITVFEIPNKDAVYEAVAAQVIELLNDPSWRIVKNPEEERTIGPADIGILVRTNTEGRKIKAALAKYRIPSVTIGDDKVLQSEEAVSLLYVLIAISDISLQNINRALLSEFTGFSTQDILFMDDEKALSRFTGYKTAWDESGVFAALMAFVKDYSVKTVLLERGAENGERIITNLFQLIELLHKVQMRKNLSPLELISWLKRAIEGMETEGDEYEQRVESDEESIKIVTIHKSKGLEYKIVLAPFLDFVINNNSPFCSFRDAETGEYVSAARESLTEEQIDLLNRQLEQENRRLLYVAVTRAVYTCYLYKITGSYYRNSTLSVFTGTLKGLPGSPIVFRESPAVPAGYLWQTFSSSKKDESFLPVEFSLADKFWRKMSYSMLSAGHSPALLARAGAQADAYDHFIFTELTRGAKSGNLLHFIFENVQFANPDNWPFAIEEAIKRFAPAQMESYPALLSALLDHVLKAELRWGNESFRLTDISVRKQLHELEFDFQVPLFRASLLESLAGPGEEIHVGNYHKLEGLMNGKIDLFFEWKGKYFILDWKSNYLGDTLDCYMPVNLLRAMNDNNYHLQYLIYTVAAKKFLESRLPHFDYQTQFGGVIYLFVRGIRKEAPAGIFMKRPDQEQIKRLERILGGEMDV</sequence>
<dbReference type="EMBL" id="QEAS01000024">
    <property type="protein sequence ID" value="PWG78502.1"/>
    <property type="molecule type" value="Genomic_DNA"/>
</dbReference>
<comment type="catalytic activity">
    <reaction evidence="13 15">
        <text>Couples ATP hydrolysis with the unwinding of duplex DNA by translocating in the 3'-5' direction.</text>
        <dbReference type="EC" id="5.6.2.4"/>
    </reaction>
</comment>
<dbReference type="SUPFAM" id="SSF52540">
    <property type="entry name" value="P-loop containing nucleoside triphosphate hydrolases"/>
    <property type="match status" value="1"/>
</dbReference>
<dbReference type="InterPro" id="IPR014016">
    <property type="entry name" value="UvrD-like_ATP-bd"/>
</dbReference>
<evidence type="ECO:0000256" key="5">
    <source>
        <dbReference type="ARBA" id="ARBA00022801"/>
    </source>
</evidence>
<keyword evidence="2 15" id="KW-0479">Metal-binding</keyword>
<organism evidence="19 20">
    <name type="scientific">Pararcticibacter amylolyticus</name>
    <dbReference type="NCBI Taxonomy" id="2173175"/>
    <lineage>
        <taxon>Bacteria</taxon>
        <taxon>Pseudomonadati</taxon>
        <taxon>Bacteroidota</taxon>
        <taxon>Sphingobacteriia</taxon>
        <taxon>Sphingobacteriales</taxon>
        <taxon>Sphingobacteriaceae</taxon>
        <taxon>Pararcticibacter</taxon>
    </lineage>
</organism>
<comment type="domain">
    <text evidence="15">The N-terminal DNA-binding domain is a ssDNA-dependent ATPase and has ATP-dependent 3'-5' helicase function. This domain interacts with RecC.</text>
</comment>
<dbReference type="HAMAP" id="MF_01485">
    <property type="entry name" value="RecB"/>
    <property type="match status" value="1"/>
</dbReference>
<evidence type="ECO:0000256" key="3">
    <source>
        <dbReference type="ARBA" id="ARBA00022741"/>
    </source>
</evidence>
<evidence type="ECO:0000259" key="18">
    <source>
        <dbReference type="PROSITE" id="PS51217"/>
    </source>
</evidence>
<evidence type="ECO:0000256" key="2">
    <source>
        <dbReference type="ARBA" id="ARBA00022723"/>
    </source>
</evidence>
<keyword evidence="5 15" id="KW-0378">Hydrolase</keyword>
<dbReference type="InterPro" id="IPR014017">
    <property type="entry name" value="DNA_helicase_UvrD-like_C"/>
</dbReference>
<dbReference type="SUPFAM" id="SSF52980">
    <property type="entry name" value="Restriction endonuclease-like"/>
    <property type="match status" value="1"/>
</dbReference>
<keyword evidence="7 15" id="KW-0269">Exonuclease</keyword>
<comment type="similarity">
    <text evidence="15">Belongs to the helicase family. UvrD subfamily.</text>
</comment>
<dbReference type="GO" id="GO:0000724">
    <property type="term" value="P:double-strand break repair via homologous recombination"/>
    <property type="evidence" value="ECO:0007669"/>
    <property type="project" value="UniProtKB-UniRule"/>
</dbReference>
<evidence type="ECO:0000256" key="4">
    <source>
        <dbReference type="ARBA" id="ARBA00022763"/>
    </source>
</evidence>
<dbReference type="GO" id="GO:0009338">
    <property type="term" value="C:exodeoxyribonuclease V complex"/>
    <property type="evidence" value="ECO:0007669"/>
    <property type="project" value="TreeGrafter"/>
</dbReference>